<dbReference type="AlphaFoldDB" id="A0A382LQL0"/>
<evidence type="ECO:0000313" key="1">
    <source>
        <dbReference type="EMBL" id="SVC38999.1"/>
    </source>
</evidence>
<reference evidence="1" key="1">
    <citation type="submission" date="2018-05" db="EMBL/GenBank/DDBJ databases">
        <authorList>
            <person name="Lanie J.A."/>
            <person name="Ng W.-L."/>
            <person name="Kazmierczak K.M."/>
            <person name="Andrzejewski T.M."/>
            <person name="Davidsen T.M."/>
            <person name="Wayne K.J."/>
            <person name="Tettelin H."/>
            <person name="Glass J.I."/>
            <person name="Rusch D."/>
            <person name="Podicherti R."/>
            <person name="Tsui H.-C.T."/>
            <person name="Winkler M.E."/>
        </authorList>
    </citation>
    <scope>NUCLEOTIDE SEQUENCE</scope>
</reference>
<organism evidence="1">
    <name type="scientific">marine metagenome</name>
    <dbReference type="NCBI Taxonomy" id="408172"/>
    <lineage>
        <taxon>unclassified sequences</taxon>
        <taxon>metagenomes</taxon>
        <taxon>ecological metagenomes</taxon>
    </lineage>
</organism>
<sequence>MGIKSPKIQSGQNQSSSRLVSGNVESFQILENKL</sequence>
<protein>
    <submittedName>
        <fullName evidence="1">Uncharacterized protein</fullName>
    </submittedName>
</protein>
<proteinExistence type="predicted"/>
<name>A0A382LQL0_9ZZZZ</name>
<feature type="non-terminal residue" evidence="1">
    <location>
        <position position="34"/>
    </location>
</feature>
<accession>A0A382LQL0</accession>
<gene>
    <name evidence="1" type="ORF">METZ01_LOCUS291853</name>
</gene>
<dbReference type="EMBL" id="UINC01088611">
    <property type="protein sequence ID" value="SVC38999.1"/>
    <property type="molecule type" value="Genomic_DNA"/>
</dbReference>